<evidence type="ECO:0000313" key="2">
    <source>
        <dbReference type="EMBL" id="RCN41741.1"/>
    </source>
</evidence>
<sequence length="175" mass="20052">RRRTKKERRRSSSQRNQSSQDNQHETGARYSSPKYLYRMLRSINALTADPVRAVRDPASLYSGSRGSDESVNYPSDSTASRPRAHQASTFPVVPSDAIYGADDNTFKKFDGLTDSSGVLHRPRSRSPFTKPGLWEPNPDNPHNRDHANKWYYHPRSVTADWLNGQVWWFGLNIIF</sequence>
<feature type="region of interest" description="Disordered" evidence="1">
    <location>
        <begin position="1"/>
        <end position="32"/>
    </location>
</feature>
<dbReference type="AlphaFoldDB" id="A0A368GBJ1"/>
<dbReference type="GO" id="GO:0045747">
    <property type="term" value="P:positive regulation of Notch signaling pathway"/>
    <property type="evidence" value="ECO:0007669"/>
    <property type="project" value="TreeGrafter"/>
</dbReference>
<gene>
    <name evidence="2" type="ORF">ANCCAN_12282</name>
</gene>
<comment type="caution">
    <text evidence="2">The sequence shown here is derived from an EMBL/GenBank/DDBJ whole genome shotgun (WGS) entry which is preliminary data.</text>
</comment>
<name>A0A368GBJ1_ANCCA</name>
<organism evidence="2 3">
    <name type="scientific">Ancylostoma caninum</name>
    <name type="common">Dog hookworm</name>
    <dbReference type="NCBI Taxonomy" id="29170"/>
    <lineage>
        <taxon>Eukaryota</taxon>
        <taxon>Metazoa</taxon>
        <taxon>Ecdysozoa</taxon>
        <taxon>Nematoda</taxon>
        <taxon>Chromadorea</taxon>
        <taxon>Rhabditida</taxon>
        <taxon>Rhabditina</taxon>
        <taxon>Rhabditomorpha</taxon>
        <taxon>Strongyloidea</taxon>
        <taxon>Ancylostomatidae</taxon>
        <taxon>Ancylostomatinae</taxon>
        <taxon>Ancylostoma</taxon>
    </lineage>
</organism>
<accession>A0A368GBJ1</accession>
<dbReference type="Proteomes" id="UP000252519">
    <property type="component" value="Unassembled WGS sequence"/>
</dbReference>
<feature type="non-terminal residue" evidence="2">
    <location>
        <position position="1"/>
    </location>
</feature>
<dbReference type="PANTHER" id="PTHR35015:SF4">
    <property type="entry name" value="PROTEIN CBR-OSM-7"/>
    <property type="match status" value="1"/>
</dbReference>
<proteinExistence type="predicted"/>
<feature type="region of interest" description="Disordered" evidence="1">
    <location>
        <begin position="59"/>
        <end position="88"/>
    </location>
</feature>
<evidence type="ECO:0000313" key="3">
    <source>
        <dbReference type="Proteomes" id="UP000252519"/>
    </source>
</evidence>
<dbReference type="EMBL" id="JOJR01000223">
    <property type="protein sequence ID" value="RCN41741.1"/>
    <property type="molecule type" value="Genomic_DNA"/>
</dbReference>
<keyword evidence="3" id="KW-1185">Reference proteome</keyword>
<dbReference type="OrthoDB" id="5816579at2759"/>
<dbReference type="InterPro" id="IPR053124">
    <property type="entry name" value="Notch_signaling_modulators"/>
</dbReference>
<feature type="compositionally biased region" description="Basic residues" evidence="1">
    <location>
        <begin position="1"/>
        <end position="12"/>
    </location>
</feature>
<evidence type="ECO:0000256" key="1">
    <source>
        <dbReference type="SAM" id="MobiDB-lite"/>
    </source>
</evidence>
<feature type="compositionally biased region" description="Polar residues" evidence="1">
    <location>
        <begin position="61"/>
        <end position="80"/>
    </location>
</feature>
<protein>
    <submittedName>
        <fullName evidence="2">Uncharacterized protein</fullName>
    </submittedName>
</protein>
<feature type="region of interest" description="Disordered" evidence="1">
    <location>
        <begin position="118"/>
        <end position="141"/>
    </location>
</feature>
<dbReference type="PANTHER" id="PTHR35015">
    <property type="entry name" value="PROTEIN CBR-OSM-7-RELATED"/>
    <property type="match status" value="1"/>
</dbReference>
<reference evidence="2 3" key="1">
    <citation type="submission" date="2014-10" db="EMBL/GenBank/DDBJ databases">
        <title>Draft genome of the hookworm Ancylostoma caninum.</title>
        <authorList>
            <person name="Mitreva M."/>
        </authorList>
    </citation>
    <scope>NUCLEOTIDE SEQUENCE [LARGE SCALE GENOMIC DNA]</scope>
    <source>
        <strain evidence="2 3">Baltimore</strain>
    </source>
</reference>
<dbReference type="GO" id="GO:0005615">
    <property type="term" value="C:extracellular space"/>
    <property type="evidence" value="ECO:0007669"/>
    <property type="project" value="TreeGrafter"/>
</dbReference>
<dbReference type="GO" id="GO:0005112">
    <property type="term" value="F:Notch binding"/>
    <property type="evidence" value="ECO:0007669"/>
    <property type="project" value="TreeGrafter"/>
</dbReference>